<dbReference type="RefSeq" id="WP_174495073.1">
    <property type="nucleotide sequence ID" value="NZ_CADDWK010000002.1"/>
</dbReference>
<gene>
    <name evidence="1" type="ORF">HNQ94_000694</name>
</gene>
<proteinExistence type="predicted"/>
<keyword evidence="1" id="KW-0167">Capsid protein</keyword>
<sequence length="110" mass="11986">MHHHHKHCKPTAVSPVETVVYPTKHCVKNTHSVNEVNHVHPAHTTVVNHHLQKNKHYFPHTTSFANTYDAVNINMGPVPPAPPLGTVVPAPGAPVPPAGPMNPAFNPYAR</sequence>
<dbReference type="Proteomes" id="UP000581688">
    <property type="component" value="Unassembled WGS sequence"/>
</dbReference>
<comment type="caution">
    <text evidence="1">The sequence shown here is derived from an EMBL/GenBank/DDBJ whole genome shotgun (WGS) entry which is preliminary data.</text>
</comment>
<organism evidence="1 2">
    <name type="scientific">Salirhabdus euzebyi</name>
    <dbReference type="NCBI Taxonomy" id="394506"/>
    <lineage>
        <taxon>Bacteria</taxon>
        <taxon>Bacillati</taxon>
        <taxon>Bacillota</taxon>
        <taxon>Bacilli</taxon>
        <taxon>Bacillales</taxon>
        <taxon>Bacillaceae</taxon>
        <taxon>Salirhabdus</taxon>
    </lineage>
</organism>
<dbReference type="AlphaFoldDB" id="A0A841PTU1"/>
<keyword evidence="1" id="KW-0946">Virion</keyword>
<accession>A0A841PTU1</accession>
<name>A0A841PTU1_9BACI</name>
<dbReference type="InterPro" id="IPR020108">
    <property type="entry name" value="Spore_coat_CotD"/>
</dbReference>
<protein>
    <submittedName>
        <fullName evidence="1">Spore coat protein D</fullName>
    </submittedName>
</protein>
<dbReference type="EMBL" id="JACHGH010000002">
    <property type="protein sequence ID" value="MBB6452249.1"/>
    <property type="molecule type" value="Genomic_DNA"/>
</dbReference>
<evidence type="ECO:0000313" key="2">
    <source>
        <dbReference type="Proteomes" id="UP000581688"/>
    </source>
</evidence>
<reference evidence="1 2" key="1">
    <citation type="submission" date="2020-08" db="EMBL/GenBank/DDBJ databases">
        <title>Genomic Encyclopedia of Type Strains, Phase IV (KMG-IV): sequencing the most valuable type-strain genomes for metagenomic binning, comparative biology and taxonomic classification.</title>
        <authorList>
            <person name="Goeker M."/>
        </authorList>
    </citation>
    <scope>NUCLEOTIDE SEQUENCE [LARGE SCALE GENOMIC DNA]</scope>
    <source>
        <strain evidence="1 2">DSM 19612</strain>
    </source>
</reference>
<evidence type="ECO:0000313" key="1">
    <source>
        <dbReference type="EMBL" id="MBB6452249.1"/>
    </source>
</evidence>
<keyword evidence="2" id="KW-1185">Reference proteome</keyword>
<dbReference type="Pfam" id="PF11122">
    <property type="entry name" value="Spore-coat_CotD"/>
    <property type="match status" value="1"/>
</dbReference>